<dbReference type="InterPro" id="IPR012677">
    <property type="entry name" value="Nucleotide-bd_a/b_plait_sf"/>
</dbReference>
<reference evidence="9 10" key="1">
    <citation type="submission" date="2015-12" db="EMBL/GenBank/DDBJ databases">
        <title>Draft genome of the nematode, Onchocerca flexuosa.</title>
        <authorList>
            <person name="Mitreva M."/>
        </authorList>
    </citation>
    <scope>NUCLEOTIDE SEQUENCE [LARGE SCALE GENOMIC DNA]</scope>
    <source>
        <strain evidence="9">Red Deer</strain>
    </source>
</reference>
<feature type="domain" description="C3H1-type" evidence="8">
    <location>
        <begin position="285"/>
        <end position="313"/>
    </location>
</feature>
<feature type="coiled-coil region" evidence="6">
    <location>
        <begin position="694"/>
        <end position="721"/>
    </location>
</feature>
<dbReference type="SUPFAM" id="SSF54928">
    <property type="entry name" value="RNA-binding domain, RBD"/>
    <property type="match status" value="1"/>
</dbReference>
<dbReference type="Gene3D" id="1.20.1390.10">
    <property type="entry name" value="PWI domain"/>
    <property type="match status" value="1"/>
</dbReference>
<gene>
    <name evidence="9" type="ORF">X798_01500</name>
</gene>
<dbReference type="Pfam" id="PF14605">
    <property type="entry name" value="Nup35_RRM_2"/>
    <property type="match status" value="1"/>
</dbReference>
<dbReference type="InterPro" id="IPR035979">
    <property type="entry name" value="RBD_domain_sf"/>
</dbReference>
<keyword evidence="2 5" id="KW-0863">Zinc-finger</keyword>
<dbReference type="InterPro" id="IPR000571">
    <property type="entry name" value="Znf_CCCH"/>
</dbReference>
<keyword evidence="4" id="KW-0694">RNA-binding</keyword>
<proteinExistence type="predicted"/>
<dbReference type="GO" id="GO:0003723">
    <property type="term" value="F:RNA binding"/>
    <property type="evidence" value="ECO:0007669"/>
    <property type="project" value="UniProtKB-KW"/>
</dbReference>
<evidence type="ECO:0000256" key="7">
    <source>
        <dbReference type="SAM" id="MobiDB-lite"/>
    </source>
</evidence>
<keyword evidence="1 5" id="KW-0479">Metal-binding</keyword>
<dbReference type="CDD" id="cd12257">
    <property type="entry name" value="RRM1_RBM26_like"/>
    <property type="match status" value="1"/>
</dbReference>
<accession>A0A238C2E8</accession>
<dbReference type="GO" id="GO:0005634">
    <property type="term" value="C:nucleus"/>
    <property type="evidence" value="ECO:0007669"/>
    <property type="project" value="TreeGrafter"/>
</dbReference>
<evidence type="ECO:0000256" key="6">
    <source>
        <dbReference type="SAM" id="Coils"/>
    </source>
</evidence>
<dbReference type="Proteomes" id="UP000242913">
    <property type="component" value="Unassembled WGS sequence"/>
</dbReference>
<evidence type="ECO:0000256" key="4">
    <source>
        <dbReference type="ARBA" id="ARBA00022884"/>
    </source>
</evidence>
<dbReference type="FunFam" id="3.30.70.330:FF:000208">
    <property type="entry name" value="RNA-binding protein 27 isoform X2"/>
    <property type="match status" value="1"/>
</dbReference>
<feature type="compositionally biased region" description="Basic and acidic residues" evidence="7">
    <location>
        <begin position="271"/>
        <end position="284"/>
    </location>
</feature>
<dbReference type="AlphaFoldDB" id="A0A238C2E8"/>
<dbReference type="EMBL" id="KZ269980">
    <property type="protein sequence ID" value="OZC11637.1"/>
    <property type="molecule type" value="Genomic_DNA"/>
</dbReference>
<dbReference type="SUPFAM" id="SSF90229">
    <property type="entry name" value="CCCH zinc finger"/>
    <property type="match status" value="1"/>
</dbReference>
<dbReference type="InterPro" id="IPR045137">
    <property type="entry name" value="RBM26/27"/>
</dbReference>
<evidence type="ECO:0000256" key="3">
    <source>
        <dbReference type="ARBA" id="ARBA00022833"/>
    </source>
</evidence>
<dbReference type="InterPro" id="IPR036855">
    <property type="entry name" value="Znf_CCCH_sf"/>
</dbReference>
<feature type="region of interest" description="Disordered" evidence="7">
    <location>
        <begin position="174"/>
        <end position="284"/>
    </location>
</feature>
<feature type="compositionally biased region" description="Basic and acidic residues" evidence="7">
    <location>
        <begin position="248"/>
        <end position="261"/>
    </location>
</feature>
<keyword evidence="6" id="KW-0175">Coiled coil</keyword>
<dbReference type="PROSITE" id="PS50103">
    <property type="entry name" value="ZF_C3H1"/>
    <property type="match status" value="1"/>
</dbReference>
<evidence type="ECO:0000259" key="8">
    <source>
        <dbReference type="PROSITE" id="PS50103"/>
    </source>
</evidence>
<organism evidence="9 10">
    <name type="scientific">Onchocerca flexuosa</name>
    <dbReference type="NCBI Taxonomy" id="387005"/>
    <lineage>
        <taxon>Eukaryota</taxon>
        <taxon>Metazoa</taxon>
        <taxon>Ecdysozoa</taxon>
        <taxon>Nematoda</taxon>
        <taxon>Chromadorea</taxon>
        <taxon>Rhabditida</taxon>
        <taxon>Spirurina</taxon>
        <taxon>Spiruromorpha</taxon>
        <taxon>Filarioidea</taxon>
        <taxon>Onchocercidae</taxon>
        <taxon>Onchocerca</taxon>
    </lineage>
</organism>
<dbReference type="SMART" id="SM00356">
    <property type="entry name" value="ZnF_C3H1"/>
    <property type="match status" value="1"/>
</dbReference>
<evidence type="ECO:0000313" key="10">
    <source>
        <dbReference type="Proteomes" id="UP000242913"/>
    </source>
</evidence>
<evidence type="ECO:0000256" key="5">
    <source>
        <dbReference type="PROSITE-ProRule" id="PRU00723"/>
    </source>
</evidence>
<dbReference type="OrthoDB" id="443401at2759"/>
<feature type="zinc finger region" description="C3H1-type" evidence="5">
    <location>
        <begin position="285"/>
        <end position="313"/>
    </location>
</feature>
<keyword evidence="10" id="KW-1185">Reference proteome</keyword>
<feature type="compositionally biased region" description="Basic and acidic residues" evidence="7">
    <location>
        <begin position="220"/>
        <end position="237"/>
    </location>
</feature>
<evidence type="ECO:0000313" key="9">
    <source>
        <dbReference type="EMBL" id="OZC11637.1"/>
    </source>
</evidence>
<feature type="compositionally biased region" description="Polar residues" evidence="7">
    <location>
        <begin position="443"/>
        <end position="460"/>
    </location>
</feature>
<protein>
    <recommendedName>
        <fullName evidence="8">C3H1-type domain-containing protein</fullName>
    </recommendedName>
</protein>
<keyword evidence="3 5" id="KW-0862">Zinc</keyword>
<dbReference type="PANTHER" id="PTHR14398:SF0">
    <property type="entry name" value="ZINC FINGER PROTEIN SWM"/>
    <property type="match status" value="1"/>
</dbReference>
<dbReference type="PANTHER" id="PTHR14398">
    <property type="entry name" value="RNA RECOGNITION RRM/RNP DOMAIN"/>
    <property type="match status" value="1"/>
</dbReference>
<evidence type="ECO:0000256" key="1">
    <source>
        <dbReference type="ARBA" id="ARBA00022723"/>
    </source>
</evidence>
<dbReference type="GO" id="GO:0008270">
    <property type="term" value="F:zinc ion binding"/>
    <property type="evidence" value="ECO:0007669"/>
    <property type="project" value="UniProtKB-KW"/>
</dbReference>
<dbReference type="Gene3D" id="3.30.70.330">
    <property type="match status" value="1"/>
</dbReference>
<dbReference type="InterPro" id="IPR002483">
    <property type="entry name" value="PWI_dom"/>
</dbReference>
<name>A0A238C2E8_9BILA</name>
<sequence length="899" mass="101374">MFVEAQDALRTWLTREMAPICDAEPAALAKYVLALLRKDKPESELMEFCIEQLDVFLQTKARPFVEKLFRIIRERSYITTTTATSITAPTLQSKNSFAIMCEKKKDIDERKEIKEKRENVKKKNISQSDKEREQQKVNKFMHCPNLCAVFSRMKLDGSVYVYFQIRDEKESGKISISETVPGPTQKPVRKRISPPTDIPQREESRRDHSANRFERRRSRSPRERRLERGDRNLDRRVAPLPARLQHWQPDRYKTDRPERPERKRSRSPRSPYERQRREKSGEVEIRKKKRCRDYDEKGYCMKGDQCIYDHGPDPVVVDDIALEKMVTNGAKSAVTQIATNFSVPPPGYTPLNPPPPGVDNVYATNSGAVVSAALSEGYNPEAPALSASSIPIVAAAHSLDFSVPPPPIPPVVVNHPWRPTTYTVPAMSSSVLIHPAANNYDPTHSSTTVPSHNVTQLTTGQKRRGRGLGIGNAGRYSQNVGAVNRTLQVRKIPAELNNIAKLNEHFGQFGQIVNMQVCFEGDPEAALITYANRYEAVAAYKSTVPILNNRFIKVFWHSTNGQANNIVSANQTAPTNSSSVTFNARGSLTKTVHIGSRLASAVKNSQTVHSTNSQNIEPQASRSAISQSLIDREKYIEVRRRRKQEKENRMRLMDLQRRKSDLMSKEIEQQKIILEKMKEGDIIPEKKKKLYKIFKRLESSVAKTKGEIAELNEKLMKTKTDSEASKTTDNANGCSIAAESVIGMDLSDAGELLVSDMVPSPKKIRLQDSSQTLDNRSKMVVVRGFEAGTENEVIIHMEHFGELIDMDFGVPAQDKLLTAYFTYKKRRDAEQAVSLGADYPVGNLIVEWAPKRGTKASGVIPDEKRQPSERVTPAALLASCPLDEVVMLLSFYIFYRYAD</sequence>
<dbReference type="Pfam" id="PF01480">
    <property type="entry name" value="PWI"/>
    <property type="match status" value="1"/>
</dbReference>
<evidence type="ECO:0000256" key="2">
    <source>
        <dbReference type="ARBA" id="ARBA00022771"/>
    </source>
</evidence>
<feature type="region of interest" description="Disordered" evidence="7">
    <location>
        <begin position="443"/>
        <end position="466"/>
    </location>
</feature>
<feature type="compositionally biased region" description="Basic and acidic residues" evidence="7">
    <location>
        <begin position="199"/>
        <end position="213"/>
    </location>
</feature>